<evidence type="ECO:0000313" key="2">
    <source>
        <dbReference type="EMBL" id="ORX82505.1"/>
    </source>
</evidence>
<evidence type="ECO:0000313" key="3">
    <source>
        <dbReference type="Proteomes" id="UP000193944"/>
    </source>
</evidence>
<keyword evidence="1" id="KW-0175">Coiled coil</keyword>
<dbReference type="Gene3D" id="1.10.287.1490">
    <property type="match status" value="1"/>
</dbReference>
<dbReference type="AlphaFoldDB" id="A0A1Y1X9T5"/>
<accession>A0A1Y1X9T5</accession>
<dbReference type="EMBL" id="MCFG01000093">
    <property type="protein sequence ID" value="ORX82505.1"/>
    <property type="molecule type" value="Genomic_DNA"/>
</dbReference>
<feature type="coiled-coil region" evidence="1">
    <location>
        <begin position="154"/>
        <end position="202"/>
    </location>
</feature>
<keyword evidence="3" id="KW-1185">Reference proteome</keyword>
<reference evidence="2 3" key="2">
    <citation type="submission" date="2016-08" db="EMBL/GenBank/DDBJ databases">
        <title>Pervasive Adenine N6-methylation of Active Genes in Fungi.</title>
        <authorList>
            <consortium name="DOE Joint Genome Institute"/>
            <person name="Mondo S.J."/>
            <person name="Dannebaum R.O."/>
            <person name="Kuo R.C."/>
            <person name="Labutti K."/>
            <person name="Haridas S."/>
            <person name="Kuo A."/>
            <person name="Salamov A."/>
            <person name="Ahrendt S.R."/>
            <person name="Lipzen A."/>
            <person name="Sullivan W."/>
            <person name="Andreopoulos W.B."/>
            <person name="Clum A."/>
            <person name="Lindquist E."/>
            <person name="Daum C."/>
            <person name="Ramamoorthy G.K."/>
            <person name="Gryganskyi A."/>
            <person name="Culley D."/>
            <person name="Magnuson J.K."/>
            <person name="James T.Y."/>
            <person name="O'Malley M.A."/>
            <person name="Stajich J.E."/>
            <person name="Spatafora J.W."/>
            <person name="Visel A."/>
            <person name="Grigoriev I.V."/>
        </authorList>
    </citation>
    <scope>NUCLEOTIDE SEQUENCE [LARGE SCALE GENOMIC DNA]</scope>
    <source>
        <strain evidence="2 3">S4</strain>
    </source>
</reference>
<reference evidence="2 3" key="1">
    <citation type="submission" date="2016-08" db="EMBL/GenBank/DDBJ databases">
        <title>A Parts List for Fungal Cellulosomes Revealed by Comparative Genomics.</title>
        <authorList>
            <consortium name="DOE Joint Genome Institute"/>
            <person name="Haitjema C.H."/>
            <person name="Gilmore S.P."/>
            <person name="Henske J.K."/>
            <person name="Solomon K.V."/>
            <person name="De Groot R."/>
            <person name="Kuo A."/>
            <person name="Mondo S.J."/>
            <person name="Salamov A.A."/>
            <person name="Labutti K."/>
            <person name="Zhao Z."/>
            <person name="Chiniquy J."/>
            <person name="Barry K."/>
            <person name="Brewer H.M."/>
            <person name="Purvine S.O."/>
            <person name="Wright A.T."/>
            <person name="Boxma B."/>
            <person name="Van Alen T."/>
            <person name="Hackstein J.H."/>
            <person name="Baker S.E."/>
            <person name="Grigoriev I.V."/>
            <person name="O'Malley M.A."/>
        </authorList>
    </citation>
    <scope>NUCLEOTIDE SEQUENCE [LARGE SCALE GENOMIC DNA]</scope>
    <source>
        <strain evidence="2 3">S4</strain>
    </source>
</reference>
<dbReference type="OrthoDB" id="10424299at2759"/>
<dbReference type="Proteomes" id="UP000193944">
    <property type="component" value="Unassembled WGS sequence"/>
</dbReference>
<organism evidence="2 3">
    <name type="scientific">Anaeromyces robustus</name>
    <dbReference type="NCBI Taxonomy" id="1754192"/>
    <lineage>
        <taxon>Eukaryota</taxon>
        <taxon>Fungi</taxon>
        <taxon>Fungi incertae sedis</taxon>
        <taxon>Chytridiomycota</taxon>
        <taxon>Chytridiomycota incertae sedis</taxon>
        <taxon>Neocallimastigomycetes</taxon>
        <taxon>Neocallimastigales</taxon>
        <taxon>Neocallimastigaceae</taxon>
        <taxon>Anaeromyces</taxon>
    </lineage>
</organism>
<evidence type="ECO:0000256" key="1">
    <source>
        <dbReference type="SAM" id="Coils"/>
    </source>
</evidence>
<gene>
    <name evidence="2" type="ORF">BCR32DRAFT_244098</name>
</gene>
<protein>
    <submittedName>
        <fullName evidence="2">Uncharacterized protein</fullName>
    </submittedName>
</protein>
<comment type="caution">
    <text evidence="2">The sequence shown here is derived from an EMBL/GenBank/DDBJ whole genome shotgun (WGS) entry which is preliminary data.</text>
</comment>
<proteinExistence type="predicted"/>
<sequence>MAVSLSQDNLKKVVFAKSDNQSLTISSRNSNSSLDSSSFLNGPISKKKLPPVNTNYWNKSSAASSQYSKGSQGLKRMENFCEELQNKCTEYRNIIDQAKKEINDLKSQIVNLESDVKKKNDEIASFRYICRKNKYSKRTLNEIEEMVQIEVNRRKYLEKQIVDLKKQIEAANLELKRYNEQYAGIEDKRFELEETISKQKKENYQLESTIK</sequence>
<feature type="coiled-coil region" evidence="1">
    <location>
        <begin position="74"/>
        <end position="122"/>
    </location>
</feature>
<name>A0A1Y1X9T5_9FUNG</name>